<evidence type="ECO:0000256" key="2">
    <source>
        <dbReference type="SAM" id="Phobius"/>
    </source>
</evidence>
<dbReference type="Proteomes" id="UP000694923">
    <property type="component" value="Unplaced"/>
</dbReference>
<comment type="subcellular location">
    <subcellularLocation>
        <location evidence="1">Membrane</location>
        <topology evidence="1">Multi-pass membrane protein</topology>
    </subcellularLocation>
</comment>
<organism evidence="5 6">
    <name type="scientific">Galeopterus variegatus</name>
    <name type="common">Malayan flying lemur</name>
    <name type="synonym">Cynocephalus variegatus</name>
    <dbReference type="NCBI Taxonomy" id="482537"/>
    <lineage>
        <taxon>Eukaryota</taxon>
        <taxon>Metazoa</taxon>
        <taxon>Chordata</taxon>
        <taxon>Craniata</taxon>
        <taxon>Vertebrata</taxon>
        <taxon>Euteleostomi</taxon>
        <taxon>Mammalia</taxon>
        <taxon>Eutheria</taxon>
        <taxon>Euarchontoglires</taxon>
        <taxon>Dermoptera</taxon>
        <taxon>Cynocephalidae</taxon>
        <taxon>Galeopterus</taxon>
    </lineage>
</organism>
<dbReference type="Gene3D" id="2.70.150.10">
    <property type="entry name" value="Calcium-transporting ATPase, cytoplasmic transduction domain A"/>
    <property type="match status" value="1"/>
</dbReference>
<gene>
    <name evidence="6" type="primary">LOC103590102</name>
</gene>
<accession>A0ABM0QQ18</accession>
<dbReference type="GeneID" id="103590102"/>
<sequence length="202" mass="22680">MKLKASNNGFDSPHQSDTRTIYIANRFPQNGLYTPQKFIDNRIISSKYTVWNFVPKNLFEQFRRVANFYFLIIFLVQLMIDTPTSPITSGLPLFFVITVTAIKQGYEDWLRHNSDNEVNGAPVYVVRSGGLVKTRSKNIRVGDIVRIAKDEIFPADLVLLSSDRLDGSCHVTTASLDGETNLKVCSCICLSVAFGAQNVFGF</sequence>
<proteinExistence type="predicted"/>
<evidence type="ECO:0000259" key="4">
    <source>
        <dbReference type="Pfam" id="PF16209"/>
    </source>
</evidence>
<dbReference type="InterPro" id="IPR008250">
    <property type="entry name" value="ATPase_P-typ_transduc_dom_A_sf"/>
</dbReference>
<feature type="domain" description="P-type ATPase A" evidence="3">
    <location>
        <begin position="122"/>
        <end position="180"/>
    </location>
</feature>
<feature type="domain" description="P-type ATPase N-terminal" evidence="4">
    <location>
        <begin position="30"/>
        <end position="89"/>
    </location>
</feature>
<dbReference type="InterPro" id="IPR023298">
    <property type="entry name" value="ATPase_P-typ_TM_dom_sf"/>
</dbReference>
<dbReference type="Pfam" id="PF00122">
    <property type="entry name" value="E1-E2_ATPase"/>
    <property type="match status" value="1"/>
</dbReference>
<dbReference type="SUPFAM" id="SSF81653">
    <property type="entry name" value="Calcium ATPase, transduction domain A"/>
    <property type="match status" value="1"/>
</dbReference>
<evidence type="ECO:0000259" key="3">
    <source>
        <dbReference type="Pfam" id="PF00122"/>
    </source>
</evidence>
<evidence type="ECO:0000313" key="6">
    <source>
        <dbReference type="RefSeq" id="XP_008570459.1"/>
    </source>
</evidence>
<dbReference type="InterPro" id="IPR001757">
    <property type="entry name" value="P_typ_ATPase"/>
</dbReference>
<protein>
    <submittedName>
        <fullName evidence="6">Probable phospholipid-transporting ATPase IF</fullName>
    </submittedName>
</protein>
<keyword evidence="5" id="KW-1185">Reference proteome</keyword>
<dbReference type="Pfam" id="PF16209">
    <property type="entry name" value="PhoLip_ATPase_N"/>
    <property type="match status" value="1"/>
</dbReference>
<evidence type="ECO:0000256" key="1">
    <source>
        <dbReference type="ARBA" id="ARBA00004141"/>
    </source>
</evidence>
<name>A0ABM0QQ18_GALVR</name>
<dbReference type="SUPFAM" id="SSF81665">
    <property type="entry name" value="Calcium ATPase, transmembrane domain M"/>
    <property type="match status" value="1"/>
</dbReference>
<evidence type="ECO:0000313" key="5">
    <source>
        <dbReference type="Proteomes" id="UP000694923"/>
    </source>
</evidence>
<dbReference type="InterPro" id="IPR059000">
    <property type="entry name" value="ATPase_P-type_domA"/>
</dbReference>
<reference evidence="6" key="1">
    <citation type="submission" date="2025-08" db="UniProtKB">
        <authorList>
            <consortium name="RefSeq"/>
        </authorList>
    </citation>
    <scope>IDENTIFICATION</scope>
</reference>
<keyword evidence="2" id="KW-0812">Transmembrane</keyword>
<dbReference type="PANTHER" id="PTHR24092:SF57">
    <property type="entry name" value="PHOSPHOLIPID-TRANSPORTING ATPASE IF"/>
    <property type="match status" value="1"/>
</dbReference>
<dbReference type="NCBIfam" id="TIGR01494">
    <property type="entry name" value="ATPase_P-type"/>
    <property type="match status" value="1"/>
</dbReference>
<dbReference type="InterPro" id="IPR032631">
    <property type="entry name" value="P-type_ATPase_N"/>
</dbReference>
<keyword evidence="2" id="KW-0472">Membrane</keyword>
<dbReference type="PANTHER" id="PTHR24092">
    <property type="entry name" value="PROBABLE PHOSPHOLIPID-TRANSPORTING ATPASE"/>
    <property type="match status" value="1"/>
</dbReference>
<feature type="transmembrane region" description="Helical" evidence="2">
    <location>
        <begin position="65"/>
        <end position="80"/>
    </location>
</feature>
<keyword evidence="2" id="KW-1133">Transmembrane helix</keyword>
<dbReference type="RefSeq" id="XP_008570459.1">
    <property type="nucleotide sequence ID" value="XM_008572237.1"/>
</dbReference>